<protein>
    <recommendedName>
        <fullName evidence="8">Nanos homolog 1</fullName>
    </recommendedName>
    <alternativeName>
        <fullName evidence="11">Xcat-2 protein</fullName>
    </alternativeName>
</protein>
<comment type="similarity">
    <text evidence="12">Belongs to the nanos family.</text>
</comment>
<dbReference type="GO" id="GO:0003723">
    <property type="term" value="F:RNA binding"/>
    <property type="evidence" value="ECO:0007669"/>
    <property type="project" value="UniProtKB-UniRule"/>
</dbReference>
<keyword evidence="2" id="KW-0963">Cytoplasm</keyword>
<dbReference type="InterPro" id="IPR038129">
    <property type="entry name" value="Nanos_sf"/>
</dbReference>
<name>A0AAV7L691_PLEWA</name>
<dbReference type="GO" id="GO:0008270">
    <property type="term" value="F:zinc ion binding"/>
    <property type="evidence" value="ECO:0007669"/>
    <property type="project" value="UniProtKB-KW"/>
</dbReference>
<dbReference type="InterPro" id="IPR008705">
    <property type="entry name" value="Nanos/Xcar2"/>
</dbReference>
<evidence type="ECO:0000256" key="1">
    <source>
        <dbReference type="ARBA" id="ARBA00004496"/>
    </source>
</evidence>
<feature type="region of interest" description="Disordered" evidence="13">
    <location>
        <begin position="31"/>
        <end position="59"/>
    </location>
</feature>
<sequence>MRTCVRTTMDFSLWRDYLGLAHVVETLARKESDRERALLPPPEAEITAPPGPEDQEASGSACNFCKHNGESKRVYTSHTLKDQAGRVQCPILRQYVCPQCQATGDGAHTLRFCPLTRKGYSSVYQYTARNAAGRRGRRVGSRSPQD</sequence>
<evidence type="ECO:0000256" key="11">
    <source>
        <dbReference type="ARBA" id="ARBA00079827"/>
    </source>
</evidence>
<evidence type="ECO:0000256" key="5">
    <source>
        <dbReference type="ARBA" id="ARBA00022833"/>
    </source>
</evidence>
<evidence type="ECO:0000256" key="7">
    <source>
        <dbReference type="ARBA" id="ARBA00022884"/>
    </source>
</evidence>
<keyword evidence="4 12" id="KW-0863">Zinc-finger</keyword>
<dbReference type="Gene3D" id="4.10.60.30">
    <property type="entry name" value="Nanos, RNA-binding domain"/>
    <property type="match status" value="1"/>
</dbReference>
<evidence type="ECO:0000256" key="9">
    <source>
        <dbReference type="ARBA" id="ARBA00059608"/>
    </source>
</evidence>
<comment type="subcellular location">
    <subcellularLocation>
        <location evidence="1">Cytoplasm</location>
    </subcellularLocation>
</comment>
<evidence type="ECO:0000256" key="6">
    <source>
        <dbReference type="ARBA" id="ARBA00022845"/>
    </source>
</evidence>
<evidence type="ECO:0000256" key="8">
    <source>
        <dbReference type="ARBA" id="ARBA00044159"/>
    </source>
</evidence>
<evidence type="ECO:0000256" key="3">
    <source>
        <dbReference type="ARBA" id="ARBA00022723"/>
    </source>
</evidence>
<dbReference type="InterPro" id="IPR024161">
    <property type="entry name" value="Znf_nanos-typ"/>
</dbReference>
<organism evidence="15 16">
    <name type="scientific">Pleurodeles waltl</name>
    <name type="common">Iberian ribbed newt</name>
    <dbReference type="NCBI Taxonomy" id="8319"/>
    <lineage>
        <taxon>Eukaryota</taxon>
        <taxon>Metazoa</taxon>
        <taxon>Chordata</taxon>
        <taxon>Craniata</taxon>
        <taxon>Vertebrata</taxon>
        <taxon>Euteleostomi</taxon>
        <taxon>Amphibia</taxon>
        <taxon>Batrachia</taxon>
        <taxon>Caudata</taxon>
        <taxon>Salamandroidea</taxon>
        <taxon>Salamandridae</taxon>
        <taxon>Pleurodelinae</taxon>
        <taxon>Pleurodeles</taxon>
    </lineage>
</organism>
<proteinExistence type="inferred from homology"/>
<evidence type="ECO:0000313" key="15">
    <source>
        <dbReference type="EMBL" id="KAJ1087027.1"/>
    </source>
</evidence>
<dbReference type="PROSITE" id="PS51522">
    <property type="entry name" value="ZF_NANOS"/>
    <property type="match status" value="1"/>
</dbReference>
<evidence type="ECO:0000256" key="13">
    <source>
        <dbReference type="SAM" id="MobiDB-lite"/>
    </source>
</evidence>
<accession>A0AAV7L691</accession>
<evidence type="ECO:0000256" key="4">
    <source>
        <dbReference type="ARBA" id="ARBA00022771"/>
    </source>
</evidence>
<evidence type="ECO:0000259" key="14">
    <source>
        <dbReference type="PROSITE" id="PS51522"/>
    </source>
</evidence>
<keyword evidence="7 12" id="KW-0694">RNA-binding</keyword>
<dbReference type="GO" id="GO:0005737">
    <property type="term" value="C:cytoplasm"/>
    <property type="evidence" value="ECO:0007669"/>
    <property type="project" value="UniProtKB-SubCell"/>
</dbReference>
<gene>
    <name evidence="15" type="ORF">NDU88_000222</name>
</gene>
<keyword evidence="5" id="KW-0862">Zinc</keyword>
<dbReference type="Proteomes" id="UP001066276">
    <property type="component" value="Chromosome 11"/>
</dbReference>
<keyword evidence="6 12" id="KW-0810">Translation regulation</keyword>
<dbReference type="EMBL" id="JANPWB010000015">
    <property type="protein sequence ID" value="KAJ1087027.1"/>
    <property type="molecule type" value="Genomic_DNA"/>
</dbReference>
<evidence type="ECO:0000256" key="12">
    <source>
        <dbReference type="PROSITE-ProRule" id="PRU00855"/>
    </source>
</evidence>
<feature type="domain" description="Nanos-type" evidence="14">
    <location>
        <begin position="61"/>
        <end position="115"/>
    </location>
</feature>
<evidence type="ECO:0000313" key="16">
    <source>
        <dbReference type="Proteomes" id="UP001066276"/>
    </source>
</evidence>
<evidence type="ECO:0000256" key="10">
    <source>
        <dbReference type="ARBA" id="ARBA00062604"/>
    </source>
</evidence>
<dbReference type="GO" id="GO:0006417">
    <property type="term" value="P:regulation of translation"/>
    <property type="evidence" value="ECO:0007669"/>
    <property type="project" value="UniProtKB-UniRule"/>
</dbReference>
<comment type="function">
    <text evidence="9">Acts as a translational repressor. Can mediate repression affecting different steps in the translation process: cap-driven, IRES-driven, polyadenylated RNAs or nonpolyadenylated RNAs. Essential for the development of primordial germ cells (PGCs) by ensuring their proper migration and survival.</text>
</comment>
<comment type="caution">
    <text evidence="15">The sequence shown here is derived from an EMBL/GenBank/DDBJ whole genome shotgun (WGS) entry which is preliminary data.</text>
</comment>
<dbReference type="AlphaFoldDB" id="A0AAV7L691"/>
<dbReference type="Pfam" id="PF05741">
    <property type="entry name" value="zf-nanos"/>
    <property type="match status" value="1"/>
</dbReference>
<keyword evidence="16" id="KW-1185">Reference proteome</keyword>
<dbReference type="FunFam" id="4.10.60.30:FF:000001">
    <property type="entry name" value="nanos homolog 3"/>
    <property type="match status" value="1"/>
</dbReference>
<reference evidence="15" key="1">
    <citation type="journal article" date="2022" name="bioRxiv">
        <title>Sequencing and chromosome-scale assembly of the giantPleurodeles waltlgenome.</title>
        <authorList>
            <person name="Brown T."/>
            <person name="Elewa A."/>
            <person name="Iarovenko S."/>
            <person name="Subramanian E."/>
            <person name="Araus A.J."/>
            <person name="Petzold A."/>
            <person name="Susuki M."/>
            <person name="Suzuki K.-i.T."/>
            <person name="Hayashi T."/>
            <person name="Toyoda A."/>
            <person name="Oliveira C."/>
            <person name="Osipova E."/>
            <person name="Leigh N.D."/>
            <person name="Simon A."/>
            <person name="Yun M.H."/>
        </authorList>
    </citation>
    <scope>NUCLEOTIDE SEQUENCE</scope>
    <source>
        <strain evidence="15">20211129_DDA</strain>
        <tissue evidence="15">Liver</tissue>
    </source>
</reference>
<evidence type="ECO:0000256" key="2">
    <source>
        <dbReference type="ARBA" id="ARBA00022490"/>
    </source>
</evidence>
<dbReference type="PANTHER" id="PTHR12887">
    <property type="entry name" value="NANOS PROTEIN"/>
    <property type="match status" value="1"/>
</dbReference>
<keyword evidence="3" id="KW-0479">Metal-binding</keyword>
<comment type="subunit">
    <text evidence="10">Interacts with ccnb1.</text>
</comment>